<sequence length="409" mass="46021">MKSPDEVPVHHLVVDACCLIKNAPLHDVGSVIYTVPQVISELRDKKTRLRIAALPYEIHLREPSPNSITDVSEAAKKTGDYGSLSAIDIQVIALTHELHVENCGKDSVNYDIQRKVELVPSHRSLLKEMSTMAGFVMPKTKASFICFWSFYSSFQNKTDGESTEENNNKEEEKEGEKEEKESTETKEEVEEEESEQSESESDSDDEEGWLNEDNIDEALRQLGAITIDEKNVKVACMSTDFAVQNVLLHMKLGLVSMDGMRIKKLKSYILRCRSCFGTTSVMTKRFCPKCGNDSLHRVACTMDDDGSLQLHINWNRLKSHRGLKFSLPAPGKKTGGKHGVRPQLFEDQRMPQNRMAKVHQDPLSDNPFALNDVTSRSALLGLRSMQGQRSNRNPNAYGPSRKKRGGKKH</sequence>
<keyword evidence="13" id="KW-1185">Reference proteome</keyword>
<feature type="region of interest" description="Disordered" evidence="10">
    <location>
        <begin position="157"/>
        <end position="209"/>
    </location>
</feature>
<evidence type="ECO:0000256" key="10">
    <source>
        <dbReference type="SAM" id="MobiDB-lite"/>
    </source>
</evidence>
<feature type="domain" description="PIN" evidence="11">
    <location>
        <begin position="10"/>
        <end position="111"/>
    </location>
</feature>
<comment type="subcellular location">
    <subcellularLocation>
        <location evidence="1 8">Nucleus</location>
    </subcellularLocation>
</comment>
<feature type="binding site" evidence="9">
    <location>
        <position position="290"/>
    </location>
    <ligand>
        <name>Zn(2+)</name>
        <dbReference type="ChEBI" id="CHEBI:29105"/>
    </ligand>
</feature>
<dbReference type="Gene3D" id="6.20.210.10">
    <property type="entry name" value="Nin one binding (NOB1), Zn-ribbon-like"/>
    <property type="match status" value="1"/>
</dbReference>
<dbReference type="GO" id="GO:0030490">
    <property type="term" value="P:maturation of SSU-rRNA"/>
    <property type="evidence" value="ECO:0007669"/>
    <property type="project" value="TreeGrafter"/>
</dbReference>
<evidence type="ECO:0000256" key="8">
    <source>
        <dbReference type="PIRNR" id="PIRNR037125"/>
    </source>
</evidence>
<dbReference type="InterPro" id="IPR039907">
    <property type="entry name" value="NOB1"/>
</dbReference>
<dbReference type="PANTHER" id="PTHR12814:SF2">
    <property type="entry name" value="RNA-BINDING PROTEIN NOB1"/>
    <property type="match status" value="1"/>
</dbReference>
<dbReference type="GO" id="GO:0046872">
    <property type="term" value="F:metal ion binding"/>
    <property type="evidence" value="ECO:0007669"/>
    <property type="project" value="UniProtKB-UniRule"/>
</dbReference>
<proteinExistence type="inferred from homology"/>
<dbReference type="Proteomes" id="UP001175271">
    <property type="component" value="Unassembled WGS sequence"/>
</dbReference>
<keyword evidence="6 8" id="KW-0862">Zinc</keyword>
<evidence type="ECO:0000313" key="13">
    <source>
        <dbReference type="Proteomes" id="UP001175271"/>
    </source>
</evidence>
<feature type="compositionally biased region" description="Acidic residues" evidence="10">
    <location>
        <begin position="187"/>
        <end position="209"/>
    </location>
</feature>
<evidence type="ECO:0000256" key="4">
    <source>
        <dbReference type="ARBA" id="ARBA00022723"/>
    </source>
</evidence>
<dbReference type="SMART" id="SM00670">
    <property type="entry name" value="PINc"/>
    <property type="match status" value="1"/>
</dbReference>
<feature type="compositionally biased region" description="Polar residues" evidence="10">
    <location>
        <begin position="385"/>
        <end position="394"/>
    </location>
</feature>
<dbReference type="EMBL" id="JAUCMV010000001">
    <property type="protein sequence ID" value="KAK0428946.1"/>
    <property type="molecule type" value="Genomic_DNA"/>
</dbReference>
<feature type="binding site" evidence="9">
    <location>
        <position position="287"/>
    </location>
    <ligand>
        <name>Zn(2+)</name>
        <dbReference type="ChEBI" id="CHEBI:29105"/>
    </ligand>
</feature>
<comment type="similarity">
    <text evidence="2 8">Belongs to the NOB1 family.</text>
</comment>
<dbReference type="PIRSF" id="PIRSF037125">
    <property type="entry name" value="D-site_20S_pre-rRNA_nuclease"/>
    <property type="match status" value="1"/>
</dbReference>
<evidence type="ECO:0000256" key="5">
    <source>
        <dbReference type="ARBA" id="ARBA00022801"/>
    </source>
</evidence>
<feature type="binding site" evidence="9">
    <location>
        <position position="272"/>
    </location>
    <ligand>
        <name>Zn(2+)</name>
        <dbReference type="ChEBI" id="CHEBI:29105"/>
    </ligand>
</feature>
<dbReference type="SUPFAM" id="SSF144206">
    <property type="entry name" value="NOB1 zinc finger-like"/>
    <property type="match status" value="1"/>
</dbReference>
<dbReference type="GO" id="GO:0030688">
    <property type="term" value="C:preribosome, small subunit precursor"/>
    <property type="evidence" value="ECO:0007669"/>
    <property type="project" value="TreeGrafter"/>
</dbReference>
<evidence type="ECO:0000256" key="6">
    <source>
        <dbReference type="ARBA" id="ARBA00022833"/>
    </source>
</evidence>
<dbReference type="GO" id="GO:0004521">
    <property type="term" value="F:RNA endonuclease activity"/>
    <property type="evidence" value="ECO:0007669"/>
    <property type="project" value="UniProtKB-UniRule"/>
</dbReference>
<dbReference type="InterPro" id="IPR036283">
    <property type="entry name" value="NOB1_Zf-like_sf"/>
</dbReference>
<feature type="compositionally biased region" description="Basic residues" evidence="10">
    <location>
        <begin position="400"/>
        <end position="409"/>
    </location>
</feature>
<gene>
    <name evidence="12" type="ORF">QR680_011100</name>
</gene>
<dbReference type="CDD" id="cd09876">
    <property type="entry name" value="PIN_Nob1-like"/>
    <property type="match status" value="1"/>
</dbReference>
<dbReference type="PANTHER" id="PTHR12814">
    <property type="entry name" value="RNA-BINDING PROTEIN NOB1"/>
    <property type="match status" value="1"/>
</dbReference>
<name>A0AA39IR37_9BILA</name>
<dbReference type="FunFam" id="3.40.50.1010:FF:000020">
    <property type="entry name" value="20S-pre-rRNA D-site endonuclease NOB1"/>
    <property type="match status" value="1"/>
</dbReference>
<organism evidence="12 13">
    <name type="scientific">Steinernema hermaphroditum</name>
    <dbReference type="NCBI Taxonomy" id="289476"/>
    <lineage>
        <taxon>Eukaryota</taxon>
        <taxon>Metazoa</taxon>
        <taxon>Ecdysozoa</taxon>
        <taxon>Nematoda</taxon>
        <taxon>Chromadorea</taxon>
        <taxon>Rhabditida</taxon>
        <taxon>Tylenchina</taxon>
        <taxon>Panagrolaimomorpha</taxon>
        <taxon>Strongyloidoidea</taxon>
        <taxon>Steinernematidae</taxon>
        <taxon>Steinernema</taxon>
    </lineage>
</organism>
<keyword evidence="4 8" id="KW-0479">Metal-binding</keyword>
<evidence type="ECO:0000256" key="2">
    <source>
        <dbReference type="ARBA" id="ARBA00005858"/>
    </source>
</evidence>
<evidence type="ECO:0000259" key="11">
    <source>
        <dbReference type="SMART" id="SM00670"/>
    </source>
</evidence>
<dbReference type="GO" id="GO:0005737">
    <property type="term" value="C:cytoplasm"/>
    <property type="evidence" value="ECO:0007669"/>
    <property type="project" value="UniProtKB-ARBA"/>
</dbReference>
<accession>A0AA39IR37</accession>
<dbReference type="InterPro" id="IPR017117">
    <property type="entry name" value="Nob1_euk"/>
</dbReference>
<dbReference type="InterPro" id="IPR002716">
    <property type="entry name" value="PIN_dom"/>
</dbReference>
<comment type="caution">
    <text evidence="12">The sequence shown here is derived from an EMBL/GenBank/DDBJ whole genome shotgun (WGS) entry which is preliminary data.</text>
</comment>
<feature type="region of interest" description="Disordered" evidence="10">
    <location>
        <begin position="383"/>
        <end position="409"/>
    </location>
</feature>
<dbReference type="InterPro" id="IPR014881">
    <property type="entry name" value="NOB1_Zn-bd"/>
</dbReference>
<keyword evidence="3" id="KW-0540">Nuclease</keyword>
<evidence type="ECO:0000313" key="12">
    <source>
        <dbReference type="EMBL" id="KAK0428946.1"/>
    </source>
</evidence>
<dbReference type="InterPro" id="IPR033411">
    <property type="entry name" value="Ribonuclease_PIN"/>
</dbReference>
<evidence type="ECO:0000256" key="1">
    <source>
        <dbReference type="ARBA" id="ARBA00004123"/>
    </source>
</evidence>
<reference evidence="12" key="1">
    <citation type="submission" date="2023-06" db="EMBL/GenBank/DDBJ databases">
        <title>Genomic analysis of the entomopathogenic nematode Steinernema hermaphroditum.</title>
        <authorList>
            <person name="Schwarz E.M."/>
            <person name="Heppert J.K."/>
            <person name="Baniya A."/>
            <person name="Schwartz H.T."/>
            <person name="Tan C.-H."/>
            <person name="Antoshechkin I."/>
            <person name="Sternberg P.W."/>
            <person name="Goodrich-Blair H."/>
            <person name="Dillman A.R."/>
        </authorList>
    </citation>
    <scope>NUCLEOTIDE SEQUENCE</scope>
    <source>
        <strain evidence="12">PS9179</strain>
        <tissue evidence="12">Whole animal</tissue>
    </source>
</reference>
<feature type="compositionally biased region" description="Basic and acidic residues" evidence="10">
    <location>
        <begin position="166"/>
        <end position="186"/>
    </location>
</feature>
<dbReference type="GO" id="GO:0016787">
    <property type="term" value="F:hydrolase activity"/>
    <property type="evidence" value="ECO:0007669"/>
    <property type="project" value="UniProtKB-KW"/>
</dbReference>
<protein>
    <recommendedName>
        <fullName evidence="8">RNA-binding protein NOB1</fullName>
    </recommendedName>
</protein>
<evidence type="ECO:0000256" key="3">
    <source>
        <dbReference type="ARBA" id="ARBA00022722"/>
    </source>
</evidence>
<dbReference type="Pfam" id="PF17146">
    <property type="entry name" value="PIN_6"/>
    <property type="match status" value="1"/>
</dbReference>
<feature type="binding site" evidence="9">
    <location>
        <position position="275"/>
    </location>
    <ligand>
        <name>Zn(2+)</name>
        <dbReference type="ChEBI" id="CHEBI:29105"/>
    </ligand>
</feature>
<dbReference type="Gene3D" id="3.40.50.1010">
    <property type="entry name" value="5'-nuclease"/>
    <property type="match status" value="1"/>
</dbReference>
<dbReference type="GO" id="GO:0031981">
    <property type="term" value="C:nuclear lumen"/>
    <property type="evidence" value="ECO:0007669"/>
    <property type="project" value="UniProtKB-ARBA"/>
</dbReference>
<dbReference type="Pfam" id="PF08772">
    <property type="entry name" value="Zn_ribbon_NOB1"/>
    <property type="match status" value="1"/>
</dbReference>
<evidence type="ECO:0000256" key="9">
    <source>
        <dbReference type="PIRSR" id="PIRSR037125-1"/>
    </source>
</evidence>
<keyword evidence="5" id="KW-0378">Hydrolase</keyword>
<keyword evidence="7 8" id="KW-0539">Nucleus</keyword>
<comment type="function">
    <text evidence="8">May play a role in mRNA degradation.</text>
</comment>
<dbReference type="AlphaFoldDB" id="A0AA39IR37"/>
<evidence type="ECO:0000256" key="7">
    <source>
        <dbReference type="ARBA" id="ARBA00023242"/>
    </source>
</evidence>